<keyword evidence="5 8" id="KW-1133">Transmembrane helix</keyword>
<comment type="subcellular location">
    <subcellularLocation>
        <location evidence="1">Cell membrane</location>
        <topology evidence="1">Multi-pass membrane protein</topology>
    </subcellularLocation>
</comment>
<evidence type="ECO:0000256" key="8">
    <source>
        <dbReference type="SAM" id="Phobius"/>
    </source>
</evidence>
<feature type="transmembrane region" description="Helical" evidence="8">
    <location>
        <begin position="209"/>
        <end position="227"/>
    </location>
</feature>
<feature type="transmembrane region" description="Helical" evidence="8">
    <location>
        <begin position="137"/>
        <end position="156"/>
    </location>
</feature>
<keyword evidence="4 8" id="KW-0812">Transmembrane</keyword>
<evidence type="ECO:0000256" key="7">
    <source>
        <dbReference type="ARBA" id="ARBA00024033"/>
    </source>
</evidence>
<feature type="transmembrane region" description="Helical" evidence="8">
    <location>
        <begin position="176"/>
        <end position="197"/>
    </location>
</feature>
<evidence type="ECO:0000313" key="10">
    <source>
        <dbReference type="Proteomes" id="UP001571476"/>
    </source>
</evidence>
<accession>A0ABV4SIS6</accession>
<feature type="transmembrane region" description="Helical" evidence="8">
    <location>
        <begin position="277"/>
        <end position="299"/>
    </location>
</feature>
<dbReference type="InterPro" id="IPR018584">
    <property type="entry name" value="GT87"/>
</dbReference>
<protein>
    <submittedName>
        <fullName evidence="9">Glycosyltransferase 87 family protein</fullName>
    </submittedName>
</protein>
<name>A0ABV4SIS6_9ACTN</name>
<evidence type="ECO:0000256" key="4">
    <source>
        <dbReference type="ARBA" id="ARBA00022692"/>
    </source>
</evidence>
<organism evidence="9 10">
    <name type="scientific">Streptomyces aureus</name>
    <dbReference type="NCBI Taxonomy" id="193461"/>
    <lineage>
        <taxon>Bacteria</taxon>
        <taxon>Bacillati</taxon>
        <taxon>Actinomycetota</taxon>
        <taxon>Actinomycetes</taxon>
        <taxon>Kitasatosporales</taxon>
        <taxon>Streptomycetaceae</taxon>
        <taxon>Streptomyces</taxon>
    </lineage>
</organism>
<keyword evidence="6 8" id="KW-0472">Membrane</keyword>
<dbReference type="Proteomes" id="UP001571476">
    <property type="component" value="Unassembled WGS sequence"/>
</dbReference>
<keyword evidence="3" id="KW-0808">Transferase</keyword>
<evidence type="ECO:0000256" key="5">
    <source>
        <dbReference type="ARBA" id="ARBA00022989"/>
    </source>
</evidence>
<evidence type="ECO:0000313" key="9">
    <source>
        <dbReference type="EMBL" id="MFA3837104.1"/>
    </source>
</evidence>
<reference evidence="9 10" key="1">
    <citation type="submission" date="2024-08" db="EMBL/GenBank/DDBJ databases">
        <title>Genome sequence of Streptomyces aureus CACIA-1.46HGO.</title>
        <authorList>
            <person name="Evangelista-Martinez Z."/>
        </authorList>
    </citation>
    <scope>NUCLEOTIDE SEQUENCE [LARGE SCALE GENOMIC DNA]</scope>
    <source>
        <strain evidence="9 10">CACIA-1.46HGO</strain>
    </source>
</reference>
<evidence type="ECO:0000256" key="3">
    <source>
        <dbReference type="ARBA" id="ARBA00022679"/>
    </source>
</evidence>
<feature type="transmembrane region" description="Helical" evidence="8">
    <location>
        <begin position="386"/>
        <end position="407"/>
    </location>
</feature>
<feature type="transmembrane region" description="Helical" evidence="8">
    <location>
        <begin position="355"/>
        <end position="374"/>
    </location>
</feature>
<comment type="similarity">
    <text evidence="7">Belongs to the glycosyltransferase 87 family.</text>
</comment>
<dbReference type="RefSeq" id="WP_372562616.1">
    <property type="nucleotide sequence ID" value="NZ_JBGOSP010000005.1"/>
</dbReference>
<feature type="transmembrane region" description="Helical" evidence="8">
    <location>
        <begin position="104"/>
        <end position="125"/>
    </location>
</feature>
<keyword evidence="2" id="KW-1003">Cell membrane</keyword>
<evidence type="ECO:0000256" key="6">
    <source>
        <dbReference type="ARBA" id="ARBA00023136"/>
    </source>
</evidence>
<dbReference type="Pfam" id="PF09594">
    <property type="entry name" value="GT87"/>
    <property type="match status" value="1"/>
</dbReference>
<sequence>MTLDTQPPTAAAPVHATWVHPGPLARAALPLTWLATRAAMLALLLTDERAPLGVGGIAREVHTLYAGWYATLAGGAFPAGDPMWQYPPGAGPVLLAPGLIPGLTYFQAFVALTLATDALVTLALARTGARPRRSTGGAWLWVAGLPLLLHIPLARYDIEVTALAVFALLLMGRFPRAGGFLAACGALVKVWPALALLGTPRGRTSREAWTAALTSGAAILLVLAVAFRSPFSFLRHQGERGVQIESLGGTVLAFARRAGWSGHIRYRFGAMEYVGPYVGVVAAASLLLTAVAAALLLFWRLRALNWSPATPYDAALCAVLLFTVTSRVISPQYLIWLLGLAAVCLTSRHTTQRPVALLVLAAAGLSALAYPVLYRDVEAATWTGSLLMLARNGLLLGGAVLSFRSLWKGTKA</sequence>
<comment type="caution">
    <text evidence="9">The sequence shown here is derived from an EMBL/GenBank/DDBJ whole genome shotgun (WGS) entry which is preliminary data.</text>
</comment>
<keyword evidence="10" id="KW-1185">Reference proteome</keyword>
<evidence type="ECO:0000256" key="2">
    <source>
        <dbReference type="ARBA" id="ARBA00022475"/>
    </source>
</evidence>
<gene>
    <name evidence="9" type="ORF">ACEG43_13085</name>
</gene>
<proteinExistence type="inferred from homology"/>
<evidence type="ECO:0000256" key="1">
    <source>
        <dbReference type="ARBA" id="ARBA00004651"/>
    </source>
</evidence>
<dbReference type="EMBL" id="JBGOSP010000005">
    <property type="protein sequence ID" value="MFA3837104.1"/>
    <property type="molecule type" value="Genomic_DNA"/>
</dbReference>